<evidence type="ECO:0000313" key="1">
    <source>
        <dbReference type="EMBL" id="KKT36239.1"/>
    </source>
</evidence>
<proteinExistence type="predicted"/>
<organism evidence="1 2">
    <name type="scientific">Candidatus Collierbacteria bacterium GW2011_GWA1_44_12</name>
    <dbReference type="NCBI Taxonomy" id="1618376"/>
    <lineage>
        <taxon>Bacteria</taxon>
        <taxon>Candidatus Collieribacteriota</taxon>
    </lineage>
</organism>
<reference evidence="1 2" key="1">
    <citation type="journal article" date="2015" name="Nature">
        <title>rRNA introns, odd ribosomes, and small enigmatic genomes across a large radiation of phyla.</title>
        <authorList>
            <person name="Brown C.T."/>
            <person name="Hug L.A."/>
            <person name="Thomas B.C."/>
            <person name="Sharon I."/>
            <person name="Castelle C.J."/>
            <person name="Singh A."/>
            <person name="Wilkins M.J."/>
            <person name="Williams K.H."/>
            <person name="Banfield J.F."/>
        </authorList>
    </citation>
    <scope>NUCLEOTIDE SEQUENCE [LARGE SCALE GENOMIC DNA]</scope>
</reference>
<sequence length="46" mass="5434">MINLLNRLIANRKRTMRVTKNPRRSVSSFQIQKMGKFGQQLVVMSR</sequence>
<comment type="caution">
    <text evidence="1">The sequence shown here is derived from an EMBL/GenBank/DDBJ whole genome shotgun (WGS) entry which is preliminary data.</text>
</comment>
<gene>
    <name evidence="1" type="ORF">UW23_C0004G0022</name>
</gene>
<name>A0A0G1JLB6_9BACT</name>
<dbReference type="AlphaFoldDB" id="A0A0G1JLB6"/>
<evidence type="ECO:0000313" key="2">
    <source>
        <dbReference type="Proteomes" id="UP000034069"/>
    </source>
</evidence>
<accession>A0A0G1JLB6</accession>
<dbReference type="EMBL" id="LCHN01000004">
    <property type="protein sequence ID" value="KKT36239.1"/>
    <property type="molecule type" value="Genomic_DNA"/>
</dbReference>
<protein>
    <submittedName>
        <fullName evidence="1">Uncharacterized protein</fullName>
    </submittedName>
</protein>
<dbReference type="Proteomes" id="UP000034069">
    <property type="component" value="Unassembled WGS sequence"/>
</dbReference>